<dbReference type="SUPFAM" id="SSF143847">
    <property type="entry name" value="XisI-like"/>
    <property type="match status" value="1"/>
</dbReference>
<organism evidence="1">
    <name type="scientific">Leptolyngbya sp. NK1-12</name>
    <dbReference type="NCBI Taxonomy" id="2547451"/>
    <lineage>
        <taxon>Bacteria</taxon>
        <taxon>Bacillati</taxon>
        <taxon>Cyanobacteriota</taxon>
        <taxon>Cyanophyceae</taxon>
        <taxon>Leptolyngbyales</taxon>
        <taxon>Leptolyngbyaceae</taxon>
        <taxon>Leptolyngbya group</taxon>
        <taxon>Leptolyngbya</taxon>
    </lineage>
</organism>
<protein>
    <submittedName>
        <fullName evidence="1">XisI protein</fullName>
    </submittedName>
</protein>
<accession>A0AA96WD86</accession>
<evidence type="ECO:0000313" key="1">
    <source>
        <dbReference type="EMBL" id="WNZ22948.1"/>
    </source>
</evidence>
<dbReference type="CDD" id="cd16382">
    <property type="entry name" value="XisI-like"/>
    <property type="match status" value="1"/>
</dbReference>
<dbReference type="InterPro" id="IPR014968">
    <property type="entry name" value="XisI"/>
</dbReference>
<dbReference type="EMBL" id="CP053586">
    <property type="protein sequence ID" value="WNZ22948.1"/>
    <property type="molecule type" value="Genomic_DNA"/>
</dbReference>
<dbReference type="InterPro" id="IPR035943">
    <property type="entry name" value="XisI-like_sf"/>
</dbReference>
<gene>
    <name evidence="1" type="ORF">HJG54_08795</name>
</gene>
<reference evidence="1" key="1">
    <citation type="submission" date="2020-05" db="EMBL/GenBank/DDBJ databases">
        <authorList>
            <person name="Zhu T."/>
            <person name="Keshari N."/>
            <person name="Lu X."/>
        </authorList>
    </citation>
    <scope>NUCLEOTIDE SEQUENCE</scope>
    <source>
        <strain evidence="1">NK1-12</strain>
    </source>
</reference>
<proteinExistence type="predicted"/>
<dbReference type="AlphaFoldDB" id="A0AA96WD86"/>
<sequence>MDKVAQYRQLIQQLLIQRAKLRAPDDPVVSQPIFDTERDHYQLVHVGWKDNNTRIYGCVLHLDIIDGKIWVQYDGTEDAIADDLVALGVPKQDIVLAYHSPALRQYTEFAVG</sequence>
<dbReference type="Pfam" id="PF08869">
    <property type="entry name" value="XisI"/>
    <property type="match status" value="1"/>
</dbReference>
<dbReference type="RefSeq" id="WP_316434496.1">
    <property type="nucleotide sequence ID" value="NZ_CP053586.1"/>
</dbReference>
<name>A0AA96WD86_9CYAN</name>
<dbReference type="Gene3D" id="3.30.310.110">
    <property type="entry name" value="XisI-like"/>
    <property type="match status" value="1"/>
</dbReference>